<protein>
    <submittedName>
        <fullName evidence="2">Uncharacterized protein</fullName>
    </submittedName>
</protein>
<reference evidence="2" key="1">
    <citation type="submission" date="2015-11" db="EMBL/GenBank/DDBJ databases">
        <title>De novo transcriptome assembly of four potential Pierce s Disease insect vectors from Arizona vineyards.</title>
        <authorList>
            <person name="Tassone E.E."/>
        </authorList>
    </citation>
    <scope>NUCLEOTIDE SEQUENCE</scope>
</reference>
<dbReference type="EMBL" id="GEBQ01018234">
    <property type="protein sequence ID" value="JAT21743.1"/>
    <property type="molecule type" value="Transcribed_RNA"/>
</dbReference>
<feature type="non-terminal residue" evidence="2">
    <location>
        <position position="161"/>
    </location>
</feature>
<evidence type="ECO:0000256" key="1">
    <source>
        <dbReference type="SAM" id="MobiDB-lite"/>
    </source>
</evidence>
<proteinExistence type="predicted"/>
<evidence type="ECO:0000313" key="2">
    <source>
        <dbReference type="EMBL" id="JAT21743.1"/>
    </source>
</evidence>
<name>A0A1B6LDH5_9HEMI</name>
<accession>A0A1B6LDH5</accession>
<feature type="region of interest" description="Disordered" evidence="1">
    <location>
        <begin position="1"/>
        <end position="25"/>
    </location>
</feature>
<organism evidence="2">
    <name type="scientific">Graphocephala atropunctata</name>
    <dbReference type="NCBI Taxonomy" id="36148"/>
    <lineage>
        <taxon>Eukaryota</taxon>
        <taxon>Metazoa</taxon>
        <taxon>Ecdysozoa</taxon>
        <taxon>Arthropoda</taxon>
        <taxon>Hexapoda</taxon>
        <taxon>Insecta</taxon>
        <taxon>Pterygota</taxon>
        <taxon>Neoptera</taxon>
        <taxon>Paraneoptera</taxon>
        <taxon>Hemiptera</taxon>
        <taxon>Auchenorrhyncha</taxon>
        <taxon>Membracoidea</taxon>
        <taxon>Cicadellidae</taxon>
        <taxon>Cicadellinae</taxon>
        <taxon>Cicadellini</taxon>
        <taxon>Graphocephala</taxon>
    </lineage>
</organism>
<feature type="non-terminal residue" evidence="2">
    <location>
        <position position="1"/>
    </location>
</feature>
<gene>
    <name evidence="2" type="ORF">g.33970</name>
</gene>
<sequence>GEVGLNIEQKPKATIQAGKIDPRSTCSDYPRCKKGAEKTIFSNEKDQPDTHSSYTRIIGLCKIHQMLDEGEVGLNIEQKPKATIQAGKIDPRSTYSDYPRCKKAAEKTIFCNKKDQPDTHSSYTRIICKIQQMLDRGEVGLNIEQKPKATIQAGKIDPRST</sequence>
<dbReference type="AlphaFoldDB" id="A0A1B6LDH5"/>